<dbReference type="PANTHER" id="PTHR36849">
    <property type="entry name" value="CYTOPLASMIC PROTEIN-RELATED"/>
    <property type="match status" value="1"/>
</dbReference>
<dbReference type="EMBL" id="JACHWR010000002">
    <property type="protein sequence ID" value="MBB3043042.1"/>
    <property type="molecule type" value="Genomic_DNA"/>
</dbReference>
<proteinExistence type="predicted"/>
<evidence type="ECO:0000313" key="1">
    <source>
        <dbReference type="EMBL" id="MBB3043042.1"/>
    </source>
</evidence>
<sequence length="116" mass="13397">MTDIRAQRLYDVETDGRVHVLVDRLWPRGVRRDDPRIDRWCPDVGPSHELRRWYAHDVVRFPEFADRYRAELQSDAGRAAAERLRELVGDRPVSLLTAARDLEHSQAAVLARLLGG</sequence>
<gene>
    <name evidence="1" type="ORF">FHU40_002860</name>
</gene>
<protein>
    <submittedName>
        <fullName evidence="1">Uncharacterized protein YeaO (DUF488 family)</fullName>
    </submittedName>
</protein>
<organism evidence="1 2">
    <name type="scientific">Nocardioides soli</name>
    <dbReference type="NCBI Taxonomy" id="1036020"/>
    <lineage>
        <taxon>Bacteria</taxon>
        <taxon>Bacillati</taxon>
        <taxon>Actinomycetota</taxon>
        <taxon>Actinomycetes</taxon>
        <taxon>Propionibacteriales</taxon>
        <taxon>Nocardioidaceae</taxon>
        <taxon>Nocardioides</taxon>
    </lineage>
</organism>
<comment type="caution">
    <text evidence="1">The sequence shown here is derived from an EMBL/GenBank/DDBJ whole genome shotgun (WGS) entry which is preliminary data.</text>
</comment>
<reference evidence="1 2" key="1">
    <citation type="submission" date="2020-08" db="EMBL/GenBank/DDBJ databases">
        <title>Sequencing the genomes of 1000 actinobacteria strains.</title>
        <authorList>
            <person name="Klenk H.-P."/>
        </authorList>
    </citation>
    <scope>NUCLEOTIDE SEQUENCE [LARGE SCALE GENOMIC DNA]</scope>
    <source>
        <strain evidence="1 2">DSM 105498</strain>
    </source>
</reference>
<keyword evidence="2" id="KW-1185">Reference proteome</keyword>
<dbReference type="Pfam" id="PF22752">
    <property type="entry name" value="DUF488-N3i"/>
    <property type="match status" value="1"/>
</dbReference>
<dbReference type="InterPro" id="IPR052552">
    <property type="entry name" value="YeaO-like"/>
</dbReference>
<name>A0A7W4VWG2_9ACTN</name>
<accession>A0A7W4VWG2</accession>
<evidence type="ECO:0000313" key="2">
    <source>
        <dbReference type="Proteomes" id="UP000589626"/>
    </source>
</evidence>
<dbReference type="AlphaFoldDB" id="A0A7W4VWG2"/>
<dbReference type="Proteomes" id="UP000589626">
    <property type="component" value="Unassembled WGS sequence"/>
</dbReference>
<dbReference type="RefSeq" id="WP_343057865.1">
    <property type="nucleotide sequence ID" value="NZ_JACHWR010000002.1"/>
</dbReference>
<dbReference type="PANTHER" id="PTHR36849:SF1">
    <property type="entry name" value="CYTOPLASMIC PROTEIN"/>
    <property type="match status" value="1"/>
</dbReference>